<evidence type="ECO:0000313" key="6">
    <source>
        <dbReference type="Proteomes" id="UP000001074"/>
    </source>
</evidence>
<keyword evidence="1" id="KW-0547">Nucleotide-binding</keyword>
<protein>
    <recommendedName>
        <fullName evidence="4">Translation initiation factor IF- 2 domain-containing protein</fullName>
    </recommendedName>
</protein>
<dbReference type="AlphaFoldDB" id="G1Q5G8"/>
<dbReference type="Ensembl" id="ENSMLUT00000023229.1">
    <property type="protein sequence ID" value="ENSMLUP00000018951.1"/>
    <property type="gene ID" value="ENSMLUG00000023485.1"/>
</dbReference>
<dbReference type="InParanoid" id="G1Q5G8"/>
<evidence type="ECO:0000256" key="1">
    <source>
        <dbReference type="ARBA" id="ARBA00022741"/>
    </source>
</evidence>
<dbReference type="GO" id="GO:0005525">
    <property type="term" value="F:GTP binding"/>
    <property type="evidence" value="ECO:0007669"/>
    <property type="project" value="UniProtKB-KW"/>
</dbReference>
<dbReference type="STRING" id="59463.ENSMLUP00000018951"/>
<proteinExistence type="predicted"/>
<dbReference type="InterPro" id="IPR023115">
    <property type="entry name" value="TIF_IF2_dom3"/>
</dbReference>
<sequence length="141" mass="16763">FFPVKARAHEVVDWRKYEQEQEKNKEALKTIEEKRKEHQEAHRKDREKYGNLHWKERSFIKYQERKEQKLLRPKEKVERDSNMLPIIIKGDVDGSVETILNIMDTYDASHECELELVHFGVGDISENDVNLAEAFHGKDSI</sequence>
<evidence type="ECO:0000256" key="3">
    <source>
        <dbReference type="SAM" id="Coils"/>
    </source>
</evidence>
<dbReference type="InterPro" id="IPR015760">
    <property type="entry name" value="TIF_IF2"/>
</dbReference>
<accession>G1Q5G8</accession>
<dbReference type="PANTHER" id="PTHR43381:SF20">
    <property type="entry name" value="TRANSLATION INITIATION FACTOR IF-2, MITOCHONDRIAL"/>
    <property type="match status" value="1"/>
</dbReference>
<keyword evidence="2" id="KW-0342">GTP-binding</keyword>
<keyword evidence="3" id="KW-0175">Coiled coil</keyword>
<dbReference type="Pfam" id="PF11987">
    <property type="entry name" value="IF-2"/>
    <property type="match status" value="1"/>
</dbReference>
<dbReference type="OMA" id="PWGTSTH"/>
<dbReference type="EMBL" id="AAPE02069149">
    <property type="status" value="NOT_ANNOTATED_CDS"/>
    <property type="molecule type" value="Genomic_DNA"/>
</dbReference>
<dbReference type="HOGENOM" id="CLU_127421_0_0_1"/>
<evidence type="ECO:0000256" key="2">
    <source>
        <dbReference type="ARBA" id="ARBA00023134"/>
    </source>
</evidence>
<evidence type="ECO:0000259" key="4">
    <source>
        <dbReference type="Pfam" id="PF11987"/>
    </source>
</evidence>
<dbReference type="PANTHER" id="PTHR43381">
    <property type="entry name" value="TRANSLATION INITIATION FACTOR IF-2-RELATED"/>
    <property type="match status" value="1"/>
</dbReference>
<dbReference type="Gene3D" id="3.40.50.10050">
    <property type="entry name" value="Translation initiation factor IF- 2, domain 3"/>
    <property type="match status" value="1"/>
</dbReference>
<feature type="domain" description="Translation initiation factor IF- 2" evidence="4">
    <location>
        <begin position="63"/>
        <end position="135"/>
    </location>
</feature>
<feature type="coiled-coil region" evidence="3">
    <location>
        <begin position="17"/>
        <end position="48"/>
    </location>
</feature>
<dbReference type="eggNOG" id="KOG1145">
    <property type="taxonomic scope" value="Eukaryota"/>
</dbReference>
<evidence type="ECO:0000313" key="5">
    <source>
        <dbReference type="Ensembl" id="ENSMLUP00000018951.1"/>
    </source>
</evidence>
<reference evidence="5" key="3">
    <citation type="submission" date="2025-09" db="UniProtKB">
        <authorList>
            <consortium name="Ensembl"/>
        </authorList>
    </citation>
    <scope>IDENTIFICATION</scope>
</reference>
<dbReference type="GO" id="GO:0003743">
    <property type="term" value="F:translation initiation factor activity"/>
    <property type="evidence" value="ECO:0007669"/>
    <property type="project" value="TreeGrafter"/>
</dbReference>
<dbReference type="SUPFAM" id="SSF52156">
    <property type="entry name" value="Initiation factor IF2/eIF5b, domain 3"/>
    <property type="match status" value="1"/>
</dbReference>
<organism evidence="5 6">
    <name type="scientific">Myotis lucifugus</name>
    <name type="common">Little brown bat</name>
    <dbReference type="NCBI Taxonomy" id="59463"/>
    <lineage>
        <taxon>Eukaryota</taxon>
        <taxon>Metazoa</taxon>
        <taxon>Chordata</taxon>
        <taxon>Craniata</taxon>
        <taxon>Vertebrata</taxon>
        <taxon>Euteleostomi</taxon>
        <taxon>Mammalia</taxon>
        <taxon>Eutheria</taxon>
        <taxon>Laurasiatheria</taxon>
        <taxon>Chiroptera</taxon>
        <taxon>Yangochiroptera</taxon>
        <taxon>Vespertilionidae</taxon>
        <taxon>Myotis</taxon>
    </lineage>
</organism>
<dbReference type="InterPro" id="IPR036925">
    <property type="entry name" value="TIF_IF2_dom3_sf"/>
</dbReference>
<dbReference type="GeneTree" id="ENSGT00940000175281"/>
<dbReference type="GO" id="GO:0005737">
    <property type="term" value="C:cytoplasm"/>
    <property type="evidence" value="ECO:0007669"/>
    <property type="project" value="TreeGrafter"/>
</dbReference>
<reference evidence="5 6" key="1">
    <citation type="journal article" date="2011" name="Nature">
        <title>A high-resolution map of human evolutionary constraint using 29 mammals.</title>
        <authorList>
            <person name="Lindblad-Toh K."/>
            <person name="Garber M."/>
            <person name="Zuk O."/>
            <person name="Lin M.F."/>
            <person name="Parker B.J."/>
            <person name="Washietl S."/>
            <person name="Kheradpour P."/>
            <person name="Ernst J."/>
            <person name="Jordan G."/>
            <person name="Mauceli E."/>
            <person name="Ward L.D."/>
            <person name="Lowe C.B."/>
            <person name="Holloway A.K."/>
            <person name="Clamp M."/>
            <person name="Gnerre S."/>
            <person name="Alfoldi J."/>
            <person name="Beal K."/>
            <person name="Chang J."/>
            <person name="Clawson H."/>
            <person name="Cuff J."/>
            <person name="Di Palma F."/>
            <person name="Fitzgerald S."/>
            <person name="Flicek P."/>
            <person name="Guttman M."/>
            <person name="Hubisz M.J."/>
            <person name="Jaffe D.B."/>
            <person name="Jungreis I."/>
            <person name="Kent W.J."/>
            <person name="Kostka D."/>
            <person name="Lara M."/>
            <person name="Martins A.L."/>
            <person name="Massingham T."/>
            <person name="Moltke I."/>
            <person name="Raney B.J."/>
            <person name="Rasmussen M.D."/>
            <person name="Robinson J."/>
            <person name="Stark A."/>
            <person name="Vilella A.J."/>
            <person name="Wen J."/>
            <person name="Xie X."/>
            <person name="Zody M.C."/>
            <person name="Baldwin J."/>
            <person name="Bloom T."/>
            <person name="Chin C.W."/>
            <person name="Heiman D."/>
            <person name="Nicol R."/>
            <person name="Nusbaum C."/>
            <person name="Young S."/>
            <person name="Wilkinson J."/>
            <person name="Worley K.C."/>
            <person name="Kovar C.L."/>
            <person name="Muzny D.M."/>
            <person name="Gibbs R.A."/>
            <person name="Cree A."/>
            <person name="Dihn H.H."/>
            <person name="Fowler G."/>
            <person name="Jhangiani S."/>
            <person name="Joshi V."/>
            <person name="Lee S."/>
            <person name="Lewis L.R."/>
            <person name="Nazareth L.V."/>
            <person name="Okwuonu G."/>
            <person name="Santibanez J."/>
            <person name="Warren W.C."/>
            <person name="Mardis E.R."/>
            <person name="Weinstock G.M."/>
            <person name="Wilson R.K."/>
            <person name="Delehaunty K."/>
            <person name="Dooling D."/>
            <person name="Fronik C."/>
            <person name="Fulton L."/>
            <person name="Fulton B."/>
            <person name="Graves T."/>
            <person name="Minx P."/>
            <person name="Sodergren E."/>
            <person name="Birney E."/>
            <person name="Margulies E.H."/>
            <person name="Herrero J."/>
            <person name="Green E.D."/>
            <person name="Haussler D."/>
            <person name="Siepel A."/>
            <person name="Goldman N."/>
            <person name="Pollard K.S."/>
            <person name="Pedersen J.S."/>
            <person name="Lander E.S."/>
            <person name="Kellis M."/>
        </authorList>
    </citation>
    <scope>NUCLEOTIDE SEQUENCE [LARGE SCALE GENOMIC DNA]</scope>
</reference>
<reference evidence="5" key="2">
    <citation type="submission" date="2025-08" db="UniProtKB">
        <authorList>
            <consortium name="Ensembl"/>
        </authorList>
    </citation>
    <scope>IDENTIFICATION</scope>
</reference>
<keyword evidence="6" id="KW-1185">Reference proteome</keyword>
<name>G1Q5G8_MYOLU</name>
<dbReference type="Proteomes" id="UP000001074">
    <property type="component" value="Unassembled WGS sequence"/>
</dbReference>